<dbReference type="AlphaFoldDB" id="A0A918ZTC5"/>
<dbReference type="EMBL" id="BNBC01000008">
    <property type="protein sequence ID" value="GHE69048.1"/>
    <property type="molecule type" value="Genomic_DNA"/>
</dbReference>
<name>A0A918ZTC5_9ACTN</name>
<evidence type="ECO:0000313" key="1">
    <source>
        <dbReference type="EMBL" id="GHE69048.1"/>
    </source>
</evidence>
<reference evidence="1" key="1">
    <citation type="journal article" date="2014" name="Int. J. Syst. Evol. Microbiol.">
        <title>Complete genome sequence of Corynebacterium casei LMG S-19264T (=DSM 44701T), isolated from a smear-ripened cheese.</title>
        <authorList>
            <consortium name="US DOE Joint Genome Institute (JGI-PGF)"/>
            <person name="Walter F."/>
            <person name="Albersmeier A."/>
            <person name="Kalinowski J."/>
            <person name="Ruckert C."/>
        </authorList>
    </citation>
    <scope>NUCLEOTIDE SEQUENCE</scope>
    <source>
        <strain evidence="1">JCM 3302</strain>
    </source>
</reference>
<proteinExistence type="predicted"/>
<organism evidence="1 2">
    <name type="scientific">Streptomyces spiralis</name>
    <dbReference type="NCBI Taxonomy" id="66376"/>
    <lineage>
        <taxon>Bacteria</taxon>
        <taxon>Bacillati</taxon>
        <taxon>Actinomycetota</taxon>
        <taxon>Actinomycetes</taxon>
        <taxon>Kitasatosporales</taxon>
        <taxon>Streptomycetaceae</taxon>
        <taxon>Streptomyces</taxon>
    </lineage>
</organism>
<dbReference type="RefSeq" id="WP_229903461.1">
    <property type="nucleotide sequence ID" value="NZ_BNBC01000008.1"/>
</dbReference>
<sequence length="118" mass="13278">MTVSSEQISDYLTQYAASLTNFDAQSAAELRSLPGTMVDDRFSGVLDSREDMVQGLEQSYPLYQKLGLGAVDYEVLEEKHLSQALVLVGLRWIFLDSDGQELTDSTSYYLLRQEADRL</sequence>
<accession>A0A918ZTC5</accession>
<protein>
    <submittedName>
        <fullName evidence="1">Uncharacterized protein</fullName>
    </submittedName>
</protein>
<comment type="caution">
    <text evidence="1">The sequence shown here is derived from an EMBL/GenBank/DDBJ whole genome shotgun (WGS) entry which is preliminary data.</text>
</comment>
<reference evidence="1" key="2">
    <citation type="submission" date="2020-09" db="EMBL/GenBank/DDBJ databases">
        <authorList>
            <person name="Sun Q."/>
            <person name="Ohkuma M."/>
        </authorList>
    </citation>
    <scope>NUCLEOTIDE SEQUENCE</scope>
    <source>
        <strain evidence="1">JCM 3302</strain>
    </source>
</reference>
<gene>
    <name evidence="1" type="ORF">GCM10014715_23570</name>
</gene>
<evidence type="ECO:0000313" key="2">
    <source>
        <dbReference type="Proteomes" id="UP000641386"/>
    </source>
</evidence>
<dbReference type="Proteomes" id="UP000641386">
    <property type="component" value="Unassembled WGS sequence"/>
</dbReference>
<keyword evidence="2" id="KW-1185">Reference proteome</keyword>